<evidence type="ECO:0000256" key="3">
    <source>
        <dbReference type="ARBA" id="ARBA00022516"/>
    </source>
</evidence>
<organism evidence="11 12">
    <name type="scientific">Ceutorhynchus assimilis</name>
    <name type="common">cabbage seed weevil</name>
    <dbReference type="NCBI Taxonomy" id="467358"/>
    <lineage>
        <taxon>Eukaryota</taxon>
        <taxon>Metazoa</taxon>
        <taxon>Ecdysozoa</taxon>
        <taxon>Arthropoda</taxon>
        <taxon>Hexapoda</taxon>
        <taxon>Insecta</taxon>
        <taxon>Pterygota</taxon>
        <taxon>Neoptera</taxon>
        <taxon>Endopterygota</taxon>
        <taxon>Coleoptera</taxon>
        <taxon>Polyphaga</taxon>
        <taxon>Cucujiformia</taxon>
        <taxon>Curculionidae</taxon>
        <taxon>Ceutorhynchinae</taxon>
        <taxon>Ceutorhynchus</taxon>
    </lineage>
</organism>
<sequence>MGEGWHNYHHSFPWDYRAAEIGSPLNVTTFWLNLFAKIGWAYELKTTSSELIDAMANKKGDGSQRPQ</sequence>
<dbReference type="GO" id="GO:0004768">
    <property type="term" value="F:stearoyl-CoA 9-desaturase activity"/>
    <property type="evidence" value="ECO:0007669"/>
    <property type="project" value="TreeGrafter"/>
</dbReference>
<keyword evidence="9" id="KW-0472">Membrane</keyword>
<keyword evidence="5" id="KW-0276">Fatty acid metabolism</keyword>
<accession>A0A9N9QQI9</accession>
<keyword evidence="10" id="KW-0275">Fatty acid biosynthesis</keyword>
<dbReference type="InterPro" id="IPR015876">
    <property type="entry name" value="Acyl-CoA_DS"/>
</dbReference>
<evidence type="ECO:0000313" key="12">
    <source>
        <dbReference type="Proteomes" id="UP001152799"/>
    </source>
</evidence>
<evidence type="ECO:0000256" key="6">
    <source>
        <dbReference type="ARBA" id="ARBA00022989"/>
    </source>
</evidence>
<keyword evidence="12" id="KW-1185">Reference proteome</keyword>
<keyword evidence="4" id="KW-0812">Transmembrane</keyword>
<evidence type="ECO:0000256" key="9">
    <source>
        <dbReference type="ARBA" id="ARBA00023136"/>
    </source>
</evidence>
<evidence type="ECO:0000256" key="8">
    <source>
        <dbReference type="ARBA" id="ARBA00023098"/>
    </source>
</evidence>
<dbReference type="AlphaFoldDB" id="A0A9N9QQI9"/>
<dbReference type="PANTHER" id="PTHR11351">
    <property type="entry name" value="ACYL-COA DESATURASE"/>
    <property type="match status" value="1"/>
</dbReference>
<evidence type="ECO:0000313" key="11">
    <source>
        <dbReference type="EMBL" id="CAG9770098.1"/>
    </source>
</evidence>
<gene>
    <name evidence="11" type="ORF">CEUTPL_LOCUS10557</name>
</gene>
<comment type="subcellular location">
    <subcellularLocation>
        <location evidence="1">Membrane</location>
        <topology evidence="1">Multi-pass membrane protein</topology>
    </subcellularLocation>
</comment>
<keyword evidence="7" id="KW-0560">Oxidoreductase</keyword>
<reference evidence="11" key="1">
    <citation type="submission" date="2022-01" db="EMBL/GenBank/DDBJ databases">
        <authorList>
            <person name="King R."/>
        </authorList>
    </citation>
    <scope>NUCLEOTIDE SEQUENCE</scope>
</reference>
<dbReference type="GO" id="GO:0006636">
    <property type="term" value="P:unsaturated fatty acid biosynthetic process"/>
    <property type="evidence" value="ECO:0007669"/>
    <property type="project" value="TreeGrafter"/>
</dbReference>
<comment type="similarity">
    <text evidence="2">Belongs to the fatty acid desaturase type 1 family.</text>
</comment>
<name>A0A9N9QQI9_9CUCU</name>
<evidence type="ECO:0000256" key="5">
    <source>
        <dbReference type="ARBA" id="ARBA00022832"/>
    </source>
</evidence>
<evidence type="ECO:0000256" key="7">
    <source>
        <dbReference type="ARBA" id="ARBA00023002"/>
    </source>
</evidence>
<protein>
    <submittedName>
        <fullName evidence="11">Uncharacterized protein</fullName>
    </submittedName>
</protein>
<keyword evidence="8" id="KW-0443">Lipid metabolism</keyword>
<dbReference type="GO" id="GO:0005506">
    <property type="term" value="F:iron ion binding"/>
    <property type="evidence" value="ECO:0007669"/>
    <property type="project" value="TreeGrafter"/>
</dbReference>
<dbReference type="OrthoDB" id="10260134at2759"/>
<keyword evidence="6" id="KW-1133">Transmembrane helix</keyword>
<evidence type="ECO:0000256" key="4">
    <source>
        <dbReference type="ARBA" id="ARBA00022692"/>
    </source>
</evidence>
<dbReference type="GO" id="GO:0005789">
    <property type="term" value="C:endoplasmic reticulum membrane"/>
    <property type="evidence" value="ECO:0007669"/>
    <property type="project" value="TreeGrafter"/>
</dbReference>
<dbReference type="Proteomes" id="UP001152799">
    <property type="component" value="Chromosome 6"/>
</dbReference>
<evidence type="ECO:0000256" key="10">
    <source>
        <dbReference type="ARBA" id="ARBA00023160"/>
    </source>
</evidence>
<dbReference type="PANTHER" id="PTHR11351:SF31">
    <property type="entry name" value="DESATURASE 1, ISOFORM A-RELATED"/>
    <property type="match status" value="1"/>
</dbReference>
<dbReference type="EMBL" id="OU892282">
    <property type="protein sequence ID" value="CAG9770098.1"/>
    <property type="molecule type" value="Genomic_DNA"/>
</dbReference>
<evidence type="ECO:0000256" key="1">
    <source>
        <dbReference type="ARBA" id="ARBA00004141"/>
    </source>
</evidence>
<proteinExistence type="inferred from homology"/>
<evidence type="ECO:0000256" key="2">
    <source>
        <dbReference type="ARBA" id="ARBA00009295"/>
    </source>
</evidence>
<keyword evidence="3" id="KW-0444">Lipid biosynthesis</keyword>